<evidence type="ECO:0000313" key="3">
    <source>
        <dbReference type="EMBL" id="MST32593.1"/>
    </source>
</evidence>
<gene>
    <name evidence="3" type="ORF">GHK86_07635</name>
</gene>
<dbReference type="SUPFAM" id="SSF53448">
    <property type="entry name" value="Nucleotide-diphospho-sugar transferases"/>
    <property type="match status" value="1"/>
</dbReference>
<feature type="domain" description="Glycosyltransferase 2-like" evidence="1">
    <location>
        <begin position="391"/>
        <end position="509"/>
    </location>
</feature>
<dbReference type="Gene3D" id="3.90.550.10">
    <property type="entry name" value="Spore Coat Polysaccharide Biosynthesis Protein SpsA, Chain A"/>
    <property type="match status" value="1"/>
</dbReference>
<accession>A0ABW9QSW9</accession>
<protein>
    <submittedName>
        <fullName evidence="3">Glycosyltransferase</fullName>
    </submittedName>
</protein>
<dbReference type="InterPro" id="IPR001173">
    <property type="entry name" value="Glyco_trans_2-like"/>
</dbReference>
<dbReference type="PANTHER" id="PTHR43685">
    <property type="entry name" value="GLYCOSYLTRANSFERASE"/>
    <property type="match status" value="1"/>
</dbReference>
<evidence type="ECO:0000259" key="1">
    <source>
        <dbReference type="Pfam" id="PF00535"/>
    </source>
</evidence>
<dbReference type="InterPro" id="IPR029044">
    <property type="entry name" value="Nucleotide-diphossugar_trans"/>
</dbReference>
<dbReference type="Pfam" id="PF00535">
    <property type="entry name" value="Glycos_transf_2"/>
    <property type="match status" value="1"/>
</dbReference>
<dbReference type="EMBL" id="WJHE01000337">
    <property type="protein sequence ID" value="MST32593.1"/>
    <property type="molecule type" value="Genomic_DNA"/>
</dbReference>
<proteinExistence type="predicted"/>
<name>A0ABW9QSW9_9ACTN</name>
<dbReference type="InterPro" id="IPR050834">
    <property type="entry name" value="Glycosyltransf_2"/>
</dbReference>
<keyword evidence="4" id="KW-1185">Reference proteome</keyword>
<dbReference type="Pfam" id="PF13524">
    <property type="entry name" value="Glyco_trans_1_2"/>
    <property type="match status" value="1"/>
</dbReference>
<reference evidence="3 4" key="1">
    <citation type="submission" date="2019-11" db="EMBL/GenBank/DDBJ databases">
        <title>Acidiferrimicrobium australis gen. nov., sp. nov., an acidophilic and obligately heterotrophic, member of the Actinobacteria that catalyses dissimilatory oxido- reduction of iron isolated from metal-rich acidic water in Chile.</title>
        <authorList>
            <person name="Gonzalez D."/>
            <person name="Huber K."/>
            <person name="Hedrich S."/>
            <person name="Rojas-Villalobos C."/>
            <person name="Quatrini R."/>
            <person name="Dinamarca M.A."/>
            <person name="Schwarz A."/>
            <person name="Canales C."/>
            <person name="Nancucheo I."/>
        </authorList>
    </citation>
    <scope>NUCLEOTIDE SEQUENCE [LARGE SCALE GENOMIC DNA]</scope>
    <source>
        <strain evidence="3 4">USS-CCA1</strain>
    </source>
</reference>
<evidence type="ECO:0000313" key="4">
    <source>
        <dbReference type="Proteomes" id="UP000437736"/>
    </source>
</evidence>
<sequence>MRPAFHLYATRRGNIFMVEIAELLAAAIADLGYETVFPAPGLPEDRPGVVNLVVAPHEFFTLHPEHGESELLAAAAASTCVGVEQPGTYWYDLTVHFASVGRSVLDISPLAVEEYSRRGLEAGHLQLGYHPVLDHWGGDLDRPRSRDLLFLGSMTDRRARFFGEAAPLLWDLRADLRLFEFPRPMSTPRGRFVAGGDKWDLLADSRVLLNVHRDEVPYFEWVRALEAVCNGCLLVTEASTDYGPLQGGEHLVAAPFDTLPALTASLVLDEGLRREIVANAYDYVRTKLELTAHLAPICEELASSAWLPAPSRRAYAVARPEVRYHDTGGALLAGVRATDGRVRARIKELLDSETQLGQAIEGLEAQLRHGDPRHRVERTTPVYEGFEPEVSVLITSYNYAAYLGEAMASVLAVQDVEVDLVVVDDHSRDGSVAVLHRFLDEHPWFPAKVIFKSANAGVGPARNTGFDACRADRVFVLDADNFVYPNGVRKLVDALDADPEAAFAYGIIGRLGLAGVLSHLPWDLPRLLENNYIDAMTLLRRSVWEHLGGYDTGESSLKGWEDYEFWLRLAAAGGHGTFVPEMVATYRVHSTSRQQTVDLDTESLHQELRNRYPYLPWATTE</sequence>
<dbReference type="PANTHER" id="PTHR43685:SF2">
    <property type="entry name" value="GLYCOSYLTRANSFERASE 2-LIKE DOMAIN-CONTAINING PROTEIN"/>
    <property type="match status" value="1"/>
</dbReference>
<feature type="domain" description="Spore protein YkvP/CgeB glycosyl transferase-like" evidence="2">
    <location>
        <begin position="154"/>
        <end position="287"/>
    </location>
</feature>
<evidence type="ECO:0000259" key="2">
    <source>
        <dbReference type="Pfam" id="PF13524"/>
    </source>
</evidence>
<dbReference type="Proteomes" id="UP000437736">
    <property type="component" value="Unassembled WGS sequence"/>
</dbReference>
<comment type="caution">
    <text evidence="3">The sequence shown here is derived from an EMBL/GenBank/DDBJ whole genome shotgun (WGS) entry which is preliminary data.</text>
</comment>
<organism evidence="3 4">
    <name type="scientific">Acidiferrimicrobium australe</name>
    <dbReference type="NCBI Taxonomy" id="2664430"/>
    <lineage>
        <taxon>Bacteria</taxon>
        <taxon>Bacillati</taxon>
        <taxon>Actinomycetota</taxon>
        <taxon>Acidimicrobiia</taxon>
        <taxon>Acidimicrobiales</taxon>
        <taxon>Acidimicrobiaceae</taxon>
        <taxon>Acidiferrimicrobium</taxon>
    </lineage>
</organism>
<dbReference type="InterPro" id="IPR055259">
    <property type="entry name" value="YkvP/CgeB_Glyco_trans-like"/>
</dbReference>